<dbReference type="InterPro" id="IPR036026">
    <property type="entry name" value="Seven-hairpin_glycosidases"/>
</dbReference>
<feature type="transmembrane region" description="Helical" evidence="15">
    <location>
        <begin position="170"/>
        <end position="188"/>
    </location>
</feature>
<evidence type="ECO:0000256" key="7">
    <source>
        <dbReference type="ARBA" id="ARBA00023157"/>
    </source>
</evidence>
<feature type="region of interest" description="Disordered" evidence="14">
    <location>
        <begin position="84"/>
        <end position="114"/>
    </location>
</feature>
<dbReference type="UniPathway" id="UPA00378"/>
<keyword evidence="6 11" id="KW-0106">Calcium</keyword>
<evidence type="ECO:0000256" key="5">
    <source>
        <dbReference type="ARBA" id="ARBA00022801"/>
    </source>
</evidence>
<dbReference type="PRINTS" id="PR00747">
    <property type="entry name" value="GLYHDRLASE47"/>
</dbReference>
<accession>A0A8H7IRI5</accession>
<keyword evidence="4 11" id="KW-0479">Metal-binding</keyword>
<evidence type="ECO:0000256" key="4">
    <source>
        <dbReference type="ARBA" id="ARBA00022723"/>
    </source>
</evidence>
<dbReference type="GO" id="GO:0005509">
    <property type="term" value="F:calcium ion binding"/>
    <property type="evidence" value="ECO:0007669"/>
    <property type="project" value="InterPro"/>
</dbReference>
<comment type="similarity">
    <text evidence="3 13">Belongs to the glycosyl hydrolase 47 family.</text>
</comment>
<evidence type="ECO:0000256" key="6">
    <source>
        <dbReference type="ARBA" id="ARBA00022837"/>
    </source>
</evidence>
<proteinExistence type="inferred from homology"/>
<reference evidence="16" key="1">
    <citation type="submission" date="2016-08" db="EMBL/GenBank/DDBJ databases">
        <authorList>
            <person name="Yan J."/>
        </authorList>
    </citation>
    <scope>NUCLEOTIDE SEQUENCE</scope>
    <source>
        <strain evidence="16">CSS-01s</strain>
    </source>
</reference>
<dbReference type="Proteomes" id="UP000627934">
    <property type="component" value="Unassembled WGS sequence"/>
</dbReference>
<dbReference type="EMBL" id="MDYX01000037">
    <property type="protein sequence ID" value="KAF9629987.1"/>
    <property type="molecule type" value="Genomic_DNA"/>
</dbReference>
<evidence type="ECO:0000256" key="1">
    <source>
        <dbReference type="ARBA" id="ARBA00001913"/>
    </source>
</evidence>
<dbReference type="InterPro" id="IPR012341">
    <property type="entry name" value="6hp_glycosidase-like_sf"/>
</dbReference>
<evidence type="ECO:0000256" key="8">
    <source>
        <dbReference type="ARBA" id="ARBA00047669"/>
    </source>
</evidence>
<dbReference type="GO" id="GO:0005975">
    <property type="term" value="P:carbohydrate metabolic process"/>
    <property type="evidence" value="ECO:0007669"/>
    <property type="project" value="InterPro"/>
</dbReference>
<feature type="active site" evidence="10">
    <location>
        <position position="625"/>
    </location>
</feature>
<sequence>MNINRDPFGLRPSIAPNNAFSVLQQSAARNAARYSQKIVESGQQALESGRQALEDVAASDQWQAVQQTATDAMAFAVPRNVPNFDGPQRRFEDSAWASSGRSRFPASPTPDTNNGVIASSSSAAGAAGAAVTDRLGGMFGDGGKELPMYKDKPYNYGSSARRGWFRRRRTLIFGALAFFVFLYWFGVFSNSEENKGTSGSGLFSGMMSGKTSAVVDWDERRDRVRDAFKLSWDAYEKYAWGYDEFHPVSKKGRQMVPGGMGWIIVDALDTLILMNLTTQLTHAREWVSTSLDYEKDHDVNTFETTIRMLGGLLSAHYLSTEFPHYAPIALKEGEEDLFQEKAADLADRLLGAYESNSGIPYASINLKTGEGIRSHADGGASSTAEATSLQLEMKYIAKLTGEVHYWERAEKIMKVVDDLEPEDGLVPIFINPDRGVFQGHNIRLGSRGDSYYEYLIKQYLQTSKQEPVYKEMWEETLYGMRKHLITYSSSANLTVLGERPNGLGGDLSPKIDHLVCFLPGTIALGATEGKTLAEARQSPSWGKKQEDDMELARELMKTCWGMYQVTATGLAPEITYFKVDEPPRMWESWADKVTSPAELDDSNEANWKSDYDIKVADRHNLQRPETVESLFYMWRITGEVKYREWGWEMFQAFVKYTLVEDGSGFTSINDVTNLSPPARDNMESFWLAETLKYLYLLFGPDDILPLTDMVLNTEAHPLPQFEMGKLFTTGWERKPRSKGSS</sequence>
<feature type="active site" evidence="10">
    <location>
        <position position="449"/>
    </location>
</feature>
<comment type="cofactor">
    <cofactor evidence="1 11">
        <name>Ca(2+)</name>
        <dbReference type="ChEBI" id="CHEBI:29108"/>
    </cofactor>
</comment>
<dbReference type="SUPFAM" id="SSF48225">
    <property type="entry name" value="Seven-hairpin glycosidases"/>
    <property type="match status" value="1"/>
</dbReference>
<dbReference type="AlphaFoldDB" id="A0A8H7IRI5"/>
<dbReference type="PANTHER" id="PTHR11742:SF55">
    <property type="entry name" value="ENDOPLASMIC RETICULUM MANNOSYL-OLIGOSACCHARIDE 1,2-ALPHA-MANNOSIDASE"/>
    <property type="match status" value="1"/>
</dbReference>
<evidence type="ECO:0000256" key="2">
    <source>
        <dbReference type="ARBA" id="ARBA00004922"/>
    </source>
</evidence>
<keyword evidence="15" id="KW-1133">Transmembrane helix</keyword>
<evidence type="ECO:0000256" key="3">
    <source>
        <dbReference type="ARBA" id="ARBA00007658"/>
    </source>
</evidence>
<reference evidence="16" key="2">
    <citation type="journal article" date="2018" name="DNA Res.">
        <title>Comparative genome and transcriptome analyses reveal adaptations to opportunistic infections in woody plant degrading pathogens of Botryosphaeriaceae.</title>
        <authorList>
            <person name="Yan J.Y."/>
            <person name="Zhao W.S."/>
            <person name="Chen Z."/>
            <person name="Xing Q.K."/>
            <person name="Zhang W."/>
            <person name="Chethana K.W.T."/>
            <person name="Xue M.F."/>
            <person name="Xu J.P."/>
            <person name="Phillips A.J.L."/>
            <person name="Wang Y."/>
            <person name="Liu J.H."/>
            <person name="Liu M."/>
            <person name="Zhou Y."/>
            <person name="Jayawardena R.S."/>
            <person name="Manawasinghe I.S."/>
            <person name="Huang J.B."/>
            <person name="Qiao G.H."/>
            <person name="Fu C.Y."/>
            <person name="Guo F.F."/>
            <person name="Dissanayake A.J."/>
            <person name="Peng Y.L."/>
            <person name="Hyde K.D."/>
            <person name="Li X.H."/>
        </authorList>
    </citation>
    <scope>NUCLEOTIDE SEQUENCE</scope>
    <source>
        <strain evidence="16">CSS-01s</strain>
    </source>
</reference>
<evidence type="ECO:0000313" key="16">
    <source>
        <dbReference type="EMBL" id="KAF9629987.1"/>
    </source>
</evidence>
<dbReference type="Pfam" id="PF01532">
    <property type="entry name" value="Glyco_hydro_47"/>
    <property type="match status" value="1"/>
</dbReference>
<keyword evidence="5 13" id="KW-0378">Hydrolase</keyword>
<organism evidence="16 17">
    <name type="scientific">Lasiodiplodia theobromae</name>
    <dbReference type="NCBI Taxonomy" id="45133"/>
    <lineage>
        <taxon>Eukaryota</taxon>
        <taxon>Fungi</taxon>
        <taxon>Dikarya</taxon>
        <taxon>Ascomycota</taxon>
        <taxon>Pezizomycotina</taxon>
        <taxon>Dothideomycetes</taxon>
        <taxon>Dothideomycetes incertae sedis</taxon>
        <taxon>Botryosphaeriales</taxon>
        <taxon>Botryosphaeriaceae</taxon>
        <taxon>Lasiodiplodia</taxon>
    </lineage>
</organism>
<evidence type="ECO:0000256" key="14">
    <source>
        <dbReference type="SAM" id="MobiDB-lite"/>
    </source>
</evidence>
<keyword evidence="15" id="KW-0472">Membrane</keyword>
<dbReference type="GO" id="GO:0036503">
    <property type="term" value="P:ERAD pathway"/>
    <property type="evidence" value="ECO:0007669"/>
    <property type="project" value="UniProtKB-ARBA"/>
</dbReference>
<feature type="disulfide bond" evidence="12">
    <location>
        <begin position="516"/>
        <end position="559"/>
    </location>
</feature>
<dbReference type="GO" id="GO:0016020">
    <property type="term" value="C:membrane"/>
    <property type="evidence" value="ECO:0007669"/>
    <property type="project" value="InterPro"/>
</dbReference>
<keyword evidence="13" id="KW-0326">Glycosidase</keyword>
<gene>
    <name evidence="16" type="ORF">BFW01_g168</name>
</gene>
<feature type="binding site" evidence="11">
    <location>
        <position position="713"/>
    </location>
    <ligand>
        <name>Ca(2+)</name>
        <dbReference type="ChEBI" id="CHEBI:29108"/>
    </ligand>
</feature>
<evidence type="ECO:0000256" key="11">
    <source>
        <dbReference type="PIRSR" id="PIRSR601382-2"/>
    </source>
</evidence>
<dbReference type="InterPro" id="IPR050749">
    <property type="entry name" value="Glycosyl_Hydrolase_47"/>
</dbReference>
<dbReference type="EC" id="3.2.1.-" evidence="13"/>
<comment type="pathway">
    <text evidence="2">Protein modification; protein glycosylation.</text>
</comment>
<dbReference type="PANTHER" id="PTHR11742">
    <property type="entry name" value="MANNOSYL-OLIGOSACCHARIDE ALPHA-1,2-MANNOSIDASE-RELATED"/>
    <property type="match status" value="1"/>
</dbReference>
<comment type="caution">
    <text evidence="16">The sequence shown here is derived from an EMBL/GenBank/DDBJ whole genome shotgun (WGS) entry which is preliminary data.</text>
</comment>
<protein>
    <recommendedName>
        <fullName evidence="13">alpha-1,2-Mannosidase</fullName>
        <ecNumber evidence="13">3.2.1.-</ecNumber>
    </recommendedName>
</protein>
<dbReference type="InterPro" id="IPR001382">
    <property type="entry name" value="Glyco_hydro_47"/>
</dbReference>
<keyword evidence="7 12" id="KW-1015">Disulfide bond</keyword>
<evidence type="ECO:0000256" key="10">
    <source>
        <dbReference type="PIRSR" id="PIRSR601382-1"/>
    </source>
</evidence>
<evidence type="ECO:0000256" key="13">
    <source>
        <dbReference type="RuleBase" id="RU361193"/>
    </source>
</evidence>
<evidence type="ECO:0000256" key="15">
    <source>
        <dbReference type="SAM" id="Phobius"/>
    </source>
</evidence>
<feature type="active site" description="Proton donor" evidence="10">
    <location>
        <position position="573"/>
    </location>
</feature>
<keyword evidence="15" id="KW-0812">Transmembrane</keyword>
<dbReference type="GO" id="GO:0005783">
    <property type="term" value="C:endoplasmic reticulum"/>
    <property type="evidence" value="ECO:0007669"/>
    <property type="project" value="TreeGrafter"/>
</dbReference>
<feature type="active site" description="Proton donor" evidence="10">
    <location>
        <position position="303"/>
    </location>
</feature>
<comment type="catalytic activity">
    <reaction evidence="8">
        <text>N(4)-(alpha-D-Man-(1-&gt;2)-alpha-D-Man-(1-&gt;2)-alpha-D-Man-(1-&gt;3)-[alpha-D-Man-(1-&gt;3)-[alpha-D-Man-(1-&gt;2)-alpha-D-Man-(1-&gt;6)]-alpha-D-Man-(1-&gt;6)]-beta-D-Man-(1-&gt;4)-beta-D-GlcNAc-(1-&gt;4)-beta-D-GlcNAc)-L-asparaginyl-[protein] (N-glucan mannose isomer 8A1,2,3B1,3) + 3 H2O = N(4)-(alpha-D-Man-(1-&gt;3)-[alpha-D-Man-(1-&gt;3)-[alpha-D-Man-(1-&gt;6)]-alpha-D-Man-(1-&gt;6)]-beta-D-Man-(1-&gt;4)-beta-D-GlcNAc-(1-&gt;4)-beta-D-GlcNAc)-L-asparaginyl-[protein] (N-glucan mannose isomer 5A1,2) + 3 beta-D-mannose</text>
        <dbReference type="Rhea" id="RHEA:56028"/>
        <dbReference type="Rhea" id="RHEA-COMP:14358"/>
        <dbReference type="Rhea" id="RHEA-COMP:14367"/>
        <dbReference type="ChEBI" id="CHEBI:15377"/>
        <dbReference type="ChEBI" id="CHEBI:28563"/>
        <dbReference type="ChEBI" id="CHEBI:59087"/>
        <dbReference type="ChEBI" id="CHEBI:60628"/>
        <dbReference type="EC" id="3.2.1.113"/>
    </reaction>
</comment>
<name>A0A8H7IRI5_9PEZI</name>
<dbReference type="Gene3D" id="1.50.10.10">
    <property type="match status" value="1"/>
</dbReference>
<comment type="catalytic activity">
    <reaction evidence="9">
        <text>N(4)-(alpha-D-Man-(1-&gt;2)-alpha-D-Man-(1-&gt;2)-alpha-D-Man-(1-&gt;3)-[alpha-D-Man-(1-&gt;2)-alpha-D-Man-(1-&gt;3)-[alpha-D-Man-(1-&gt;2)-alpha-D-Man-(1-&gt;6)]-alpha-D-Man-(1-&gt;6)]-beta-D-Man-(1-&gt;4)-beta-D-GlcNAc-(1-&gt;4)-beta-D-GlcNAc)-L-asparaginyl-[protein] (N-glucan mannose isomer 9A1,2,3B1,2,3) + 4 H2O = N(4)-(alpha-D-Man-(1-&gt;3)-[alpha-D-Man-(1-&gt;3)-[alpha-D-Man-(1-&gt;6)]-alpha-D-Man-(1-&gt;6)]-beta-D-Man-(1-&gt;4)-beta-D-GlcNAc-(1-&gt;4)-beta-D-GlcNAc)-L-asparaginyl-[protein] (N-glucan mannose isomer 5A1,2) + 4 beta-D-mannose</text>
        <dbReference type="Rhea" id="RHEA:56008"/>
        <dbReference type="Rhea" id="RHEA-COMP:14356"/>
        <dbReference type="Rhea" id="RHEA-COMP:14367"/>
        <dbReference type="ChEBI" id="CHEBI:15377"/>
        <dbReference type="ChEBI" id="CHEBI:28563"/>
        <dbReference type="ChEBI" id="CHEBI:59087"/>
        <dbReference type="ChEBI" id="CHEBI:139493"/>
        <dbReference type="EC" id="3.2.1.113"/>
    </reaction>
</comment>
<dbReference type="GO" id="GO:0004571">
    <property type="term" value="F:mannosyl-oligosaccharide 1,2-alpha-mannosidase activity"/>
    <property type="evidence" value="ECO:0007669"/>
    <property type="project" value="UniProtKB-EC"/>
</dbReference>
<evidence type="ECO:0000256" key="9">
    <source>
        <dbReference type="ARBA" id="ARBA00048605"/>
    </source>
</evidence>
<evidence type="ECO:0000313" key="17">
    <source>
        <dbReference type="Proteomes" id="UP000627934"/>
    </source>
</evidence>
<evidence type="ECO:0000256" key="12">
    <source>
        <dbReference type="PIRSR" id="PIRSR601382-3"/>
    </source>
</evidence>